<gene>
    <name evidence="5" type="ORF">MATL_G00004280</name>
</gene>
<dbReference type="AlphaFoldDB" id="A0A9D3TJ69"/>
<dbReference type="Proteomes" id="UP001046870">
    <property type="component" value="Chromosome 1"/>
</dbReference>
<protein>
    <recommendedName>
        <fullName evidence="4">AIG1-type G domain-containing protein</fullName>
    </recommendedName>
</protein>
<proteinExistence type="inferred from homology"/>
<dbReference type="InterPro" id="IPR027417">
    <property type="entry name" value="P-loop_NTPase"/>
</dbReference>
<sequence>MECDCKPDSACTSTSQCGDRTDLESAVEDLWINFNSLLTGALTVLGYLLYRFSQALPAIIRWPIRIFCSLTGLSSLWSWVSRLLSTVRGIQTLLKWLSSLWKVIAALPSKLSWVPVVIKAIAGSLANVKKCLEAVTNLIQYLRGLSKSKSLQTTHSPSPSTCLPDPSDPGLRLILVGPPGGGRSSLGYTLLSCSHFHSGGFPSVLRQCVSQRAVVEGREVTVVDTPDLLGSSLGATERAREALRSIQLASPGPHAFLLVMPAPGLSDECGVDEIQALRVLLALVGEGALSHVLPVLTHADSVGSSCTLAHLLQAAPKGLRATLSLCSQRAEIVDNSPVCSPSEKRALARRVLERVLEMRELGGHYCHELQRREDRIREELLEDMAAVLERSLKEREKEEERRGEQWHWGTESGRLKRDGVHV</sequence>
<comment type="similarity">
    <text evidence="1">Belongs to the TRAFAC class TrmE-Era-EngA-EngB-Septin-like GTPase superfamily. AIG1/Toc34/Toc159-like paraseptin GTPase family. IAN subfamily.</text>
</comment>
<dbReference type="Gene3D" id="3.40.50.300">
    <property type="entry name" value="P-loop containing nucleotide triphosphate hydrolases"/>
    <property type="match status" value="1"/>
</dbReference>
<dbReference type="PANTHER" id="PTHR10903">
    <property type="entry name" value="GTPASE, IMAP FAMILY MEMBER-RELATED"/>
    <property type="match status" value="1"/>
</dbReference>
<evidence type="ECO:0000256" key="1">
    <source>
        <dbReference type="ARBA" id="ARBA00008535"/>
    </source>
</evidence>
<accession>A0A9D3TJ69</accession>
<evidence type="ECO:0000313" key="6">
    <source>
        <dbReference type="Proteomes" id="UP001046870"/>
    </source>
</evidence>
<dbReference type="EMBL" id="JAFDVH010000001">
    <property type="protein sequence ID" value="KAG7491499.1"/>
    <property type="molecule type" value="Genomic_DNA"/>
</dbReference>
<dbReference type="InterPro" id="IPR045058">
    <property type="entry name" value="GIMA/IAN/Toc"/>
</dbReference>
<organism evidence="5 6">
    <name type="scientific">Megalops atlanticus</name>
    <name type="common">Tarpon</name>
    <name type="synonym">Clupea gigantea</name>
    <dbReference type="NCBI Taxonomy" id="7932"/>
    <lineage>
        <taxon>Eukaryota</taxon>
        <taxon>Metazoa</taxon>
        <taxon>Chordata</taxon>
        <taxon>Craniata</taxon>
        <taxon>Vertebrata</taxon>
        <taxon>Euteleostomi</taxon>
        <taxon>Actinopterygii</taxon>
        <taxon>Neopterygii</taxon>
        <taxon>Teleostei</taxon>
        <taxon>Elopiformes</taxon>
        <taxon>Megalopidae</taxon>
        <taxon>Megalops</taxon>
    </lineage>
</organism>
<dbReference type="GO" id="GO:0005525">
    <property type="term" value="F:GTP binding"/>
    <property type="evidence" value="ECO:0007669"/>
    <property type="project" value="UniProtKB-KW"/>
</dbReference>
<name>A0A9D3TJ69_MEGAT</name>
<keyword evidence="6" id="KW-1185">Reference proteome</keyword>
<keyword evidence="2" id="KW-0547">Nucleotide-binding</keyword>
<dbReference type="SUPFAM" id="SSF52540">
    <property type="entry name" value="P-loop containing nucleoside triphosphate hydrolases"/>
    <property type="match status" value="1"/>
</dbReference>
<evidence type="ECO:0000259" key="4">
    <source>
        <dbReference type="PROSITE" id="PS51720"/>
    </source>
</evidence>
<comment type="caution">
    <text evidence="5">The sequence shown here is derived from an EMBL/GenBank/DDBJ whole genome shotgun (WGS) entry which is preliminary data.</text>
</comment>
<dbReference type="PROSITE" id="PS51720">
    <property type="entry name" value="G_AIG1"/>
    <property type="match status" value="1"/>
</dbReference>
<evidence type="ECO:0000313" key="5">
    <source>
        <dbReference type="EMBL" id="KAG7491499.1"/>
    </source>
</evidence>
<dbReference type="Pfam" id="PF04548">
    <property type="entry name" value="AIG1"/>
    <property type="match status" value="1"/>
</dbReference>
<dbReference type="InterPro" id="IPR006703">
    <property type="entry name" value="G_AIG1"/>
</dbReference>
<dbReference type="OrthoDB" id="8892667at2759"/>
<dbReference type="PANTHER" id="PTHR10903:SF167">
    <property type="entry name" value="GTPASE IMAP FAMILY MEMBER 6-RELATED"/>
    <property type="match status" value="1"/>
</dbReference>
<keyword evidence="3" id="KW-0342">GTP-binding</keyword>
<feature type="domain" description="AIG1-type G" evidence="4">
    <location>
        <begin position="168"/>
        <end position="374"/>
    </location>
</feature>
<evidence type="ECO:0000256" key="3">
    <source>
        <dbReference type="ARBA" id="ARBA00023134"/>
    </source>
</evidence>
<reference evidence="5" key="1">
    <citation type="submission" date="2021-01" db="EMBL/GenBank/DDBJ databases">
        <authorList>
            <person name="Zahm M."/>
            <person name="Roques C."/>
            <person name="Cabau C."/>
            <person name="Klopp C."/>
            <person name="Donnadieu C."/>
            <person name="Jouanno E."/>
            <person name="Lampietro C."/>
            <person name="Louis A."/>
            <person name="Herpin A."/>
            <person name="Echchiki A."/>
            <person name="Berthelot C."/>
            <person name="Parey E."/>
            <person name="Roest-Crollius H."/>
            <person name="Braasch I."/>
            <person name="Postlethwait J."/>
            <person name="Bobe J."/>
            <person name="Montfort J."/>
            <person name="Bouchez O."/>
            <person name="Begum T."/>
            <person name="Mejri S."/>
            <person name="Adams A."/>
            <person name="Chen W.-J."/>
            <person name="Guiguen Y."/>
        </authorList>
    </citation>
    <scope>NUCLEOTIDE SEQUENCE</scope>
    <source>
        <strain evidence="5">YG-15Mar2019-1</strain>
        <tissue evidence="5">Brain</tissue>
    </source>
</reference>
<evidence type="ECO:0000256" key="2">
    <source>
        <dbReference type="ARBA" id="ARBA00022741"/>
    </source>
</evidence>